<comment type="caution">
    <text evidence="2">The sequence shown here is derived from an EMBL/GenBank/DDBJ whole genome shotgun (WGS) entry which is preliminary data.</text>
</comment>
<feature type="transmembrane region" description="Helical" evidence="1">
    <location>
        <begin position="172"/>
        <end position="192"/>
    </location>
</feature>
<sequence>MAFISLLIISFHSILNLCNVFSIKPLISDLYLKQSLMPLTTPGTPEFFNLVLNLYKDVKLFLGVELIFILISSAASSFFAIATTYTAAATHSGKKLSIKALTSITVSIILLLLVLLVITSKALAITLAVLFLIFYAYLAVVWDLSFVVSVFEEKSEIEALGKAANIVKGMQLQGFVLNLGIMVLSLVLSLSWKLMTKQTAEMQVIVGIVALNSICLVLNMFEYMALTDMYYQCKRNHGEVVELKGTVEYNEVSSSPLIAV</sequence>
<keyword evidence="1" id="KW-1133">Transmembrane helix</keyword>
<evidence type="ECO:0000313" key="3">
    <source>
        <dbReference type="Proteomes" id="UP001054252"/>
    </source>
</evidence>
<proteinExistence type="predicted"/>
<gene>
    <name evidence="2" type="ORF">SLEP1_g57180</name>
</gene>
<dbReference type="Proteomes" id="UP001054252">
    <property type="component" value="Unassembled WGS sequence"/>
</dbReference>
<feature type="transmembrane region" description="Helical" evidence="1">
    <location>
        <begin position="60"/>
        <end position="88"/>
    </location>
</feature>
<keyword evidence="3" id="KW-1185">Reference proteome</keyword>
<dbReference type="EMBL" id="BPVZ01000371">
    <property type="protein sequence ID" value="GKV50479.1"/>
    <property type="molecule type" value="Genomic_DNA"/>
</dbReference>
<dbReference type="PANTHER" id="PTHR33133">
    <property type="entry name" value="OS08G0107100 PROTEIN-RELATED"/>
    <property type="match status" value="1"/>
</dbReference>
<dbReference type="PANTHER" id="PTHR33133:SF1">
    <property type="entry name" value="EXPRESSED PROTEIN-RELATED"/>
    <property type="match status" value="1"/>
</dbReference>
<evidence type="ECO:0000256" key="1">
    <source>
        <dbReference type="SAM" id="Phobius"/>
    </source>
</evidence>
<feature type="transmembrane region" description="Helical" evidence="1">
    <location>
        <begin position="124"/>
        <end position="151"/>
    </location>
</feature>
<reference evidence="2 3" key="1">
    <citation type="journal article" date="2021" name="Commun. Biol.">
        <title>The genome of Shorea leprosula (Dipterocarpaceae) highlights the ecological relevance of drought in aseasonal tropical rainforests.</title>
        <authorList>
            <person name="Ng K.K.S."/>
            <person name="Kobayashi M.J."/>
            <person name="Fawcett J.A."/>
            <person name="Hatakeyama M."/>
            <person name="Paape T."/>
            <person name="Ng C.H."/>
            <person name="Ang C.C."/>
            <person name="Tnah L.H."/>
            <person name="Lee C.T."/>
            <person name="Nishiyama T."/>
            <person name="Sese J."/>
            <person name="O'Brien M.J."/>
            <person name="Copetti D."/>
            <person name="Mohd Noor M.I."/>
            <person name="Ong R.C."/>
            <person name="Putra M."/>
            <person name="Sireger I.Z."/>
            <person name="Indrioko S."/>
            <person name="Kosugi Y."/>
            <person name="Izuno A."/>
            <person name="Isagi Y."/>
            <person name="Lee S.L."/>
            <person name="Shimizu K.K."/>
        </authorList>
    </citation>
    <scope>NUCLEOTIDE SEQUENCE [LARGE SCALE GENOMIC DNA]</scope>
    <source>
        <strain evidence="2">214</strain>
    </source>
</reference>
<keyword evidence="1" id="KW-0812">Transmembrane</keyword>
<feature type="transmembrane region" description="Helical" evidence="1">
    <location>
        <begin position="100"/>
        <end position="118"/>
    </location>
</feature>
<organism evidence="2 3">
    <name type="scientific">Rubroshorea leprosula</name>
    <dbReference type="NCBI Taxonomy" id="152421"/>
    <lineage>
        <taxon>Eukaryota</taxon>
        <taxon>Viridiplantae</taxon>
        <taxon>Streptophyta</taxon>
        <taxon>Embryophyta</taxon>
        <taxon>Tracheophyta</taxon>
        <taxon>Spermatophyta</taxon>
        <taxon>Magnoliopsida</taxon>
        <taxon>eudicotyledons</taxon>
        <taxon>Gunneridae</taxon>
        <taxon>Pentapetalae</taxon>
        <taxon>rosids</taxon>
        <taxon>malvids</taxon>
        <taxon>Malvales</taxon>
        <taxon>Dipterocarpaceae</taxon>
        <taxon>Rubroshorea</taxon>
    </lineage>
</organism>
<accession>A0AAV5MLS0</accession>
<evidence type="ECO:0000313" key="2">
    <source>
        <dbReference type="EMBL" id="GKV50479.1"/>
    </source>
</evidence>
<name>A0AAV5MLS0_9ROSI</name>
<protein>
    <submittedName>
        <fullName evidence="2">Uncharacterized protein</fullName>
    </submittedName>
</protein>
<dbReference type="AlphaFoldDB" id="A0AAV5MLS0"/>
<feature type="transmembrane region" description="Helical" evidence="1">
    <location>
        <begin position="204"/>
        <end position="226"/>
    </location>
</feature>
<keyword evidence="1" id="KW-0472">Membrane</keyword>